<dbReference type="Gene3D" id="2.60.120.260">
    <property type="entry name" value="Galactose-binding domain-like"/>
    <property type="match status" value="1"/>
</dbReference>
<feature type="active site" description="Charge relay system" evidence="13 14">
    <location>
        <position position="522"/>
    </location>
</feature>
<dbReference type="Pfam" id="PF01483">
    <property type="entry name" value="P_proprotein"/>
    <property type="match status" value="1"/>
</dbReference>
<dbReference type="GO" id="GO:0007323">
    <property type="term" value="P:peptide pheromone maturation"/>
    <property type="evidence" value="ECO:0007669"/>
    <property type="project" value="UniProtKB-ARBA"/>
</dbReference>
<dbReference type="PROSITE" id="PS00137">
    <property type="entry name" value="SUBTILASE_HIS"/>
    <property type="match status" value="1"/>
</dbReference>
<feature type="transmembrane region" description="Helical" evidence="16">
    <location>
        <begin position="826"/>
        <end position="846"/>
    </location>
</feature>
<feature type="active site" description="Charge relay system" evidence="13 14">
    <location>
        <position position="309"/>
    </location>
</feature>
<feature type="region of interest" description="Disordered" evidence="15">
    <location>
        <begin position="773"/>
        <end position="804"/>
    </location>
</feature>
<comment type="subcellular location">
    <subcellularLocation>
        <location evidence="1">Membrane</location>
    </subcellularLocation>
</comment>
<evidence type="ECO:0000313" key="19">
    <source>
        <dbReference type="EMBL" id="TKY89304.1"/>
    </source>
</evidence>
<feature type="region of interest" description="Disordered" evidence="15">
    <location>
        <begin position="854"/>
        <end position="873"/>
    </location>
</feature>
<feature type="signal peptide" evidence="17">
    <location>
        <begin position="1"/>
        <end position="22"/>
    </location>
</feature>
<comment type="similarity">
    <text evidence="2">Belongs to the peptidase S8 family. Furin subfamily.</text>
</comment>
<dbReference type="CDD" id="cd04059">
    <property type="entry name" value="Peptidases_S8_Protein_convertases_Kexins_Furin-like"/>
    <property type="match status" value="1"/>
</dbReference>
<feature type="compositionally biased region" description="Gly residues" evidence="15">
    <location>
        <begin position="935"/>
        <end position="944"/>
    </location>
</feature>
<feature type="compositionally biased region" description="Basic and acidic residues" evidence="15">
    <location>
        <begin position="888"/>
        <end position="908"/>
    </location>
</feature>
<keyword evidence="4 16" id="KW-0812">Transmembrane</keyword>
<evidence type="ECO:0000256" key="9">
    <source>
        <dbReference type="ARBA" id="ARBA00022989"/>
    </source>
</evidence>
<dbReference type="PROSITE" id="PS51829">
    <property type="entry name" value="P_HOMO_B"/>
    <property type="match status" value="1"/>
</dbReference>
<dbReference type="InterPro" id="IPR022398">
    <property type="entry name" value="Peptidase_S8_His-AS"/>
</dbReference>
<dbReference type="OrthoDB" id="300641at2759"/>
<keyword evidence="20" id="KW-1185">Reference proteome</keyword>
<keyword evidence="7 14" id="KW-0720">Serine protease</keyword>
<dbReference type="FunFam" id="2.60.120.260:FF:000026">
    <property type="entry name" value="proprotein convertase subtilisin/kexin type 7"/>
    <property type="match status" value="1"/>
</dbReference>
<evidence type="ECO:0000256" key="11">
    <source>
        <dbReference type="ARBA" id="ARBA00023145"/>
    </source>
</evidence>
<feature type="compositionally biased region" description="Acidic residues" evidence="15">
    <location>
        <begin position="1007"/>
        <end position="1016"/>
    </location>
</feature>
<protein>
    <recommendedName>
        <fullName evidence="18">P/Homo B domain-containing protein</fullName>
    </recommendedName>
</protein>
<dbReference type="InterPro" id="IPR034182">
    <property type="entry name" value="Kexin/furin"/>
</dbReference>
<evidence type="ECO:0000256" key="10">
    <source>
        <dbReference type="ARBA" id="ARBA00023136"/>
    </source>
</evidence>
<evidence type="ECO:0000313" key="20">
    <source>
        <dbReference type="Proteomes" id="UP000306050"/>
    </source>
</evidence>
<dbReference type="EMBL" id="SRRM01000005">
    <property type="protein sequence ID" value="TKY89304.1"/>
    <property type="molecule type" value="Genomic_DNA"/>
</dbReference>
<keyword evidence="11" id="KW-0865">Zymogen</keyword>
<gene>
    <name evidence="19" type="ORF">EX895_001835</name>
</gene>
<evidence type="ECO:0000256" key="5">
    <source>
        <dbReference type="ARBA" id="ARBA00022729"/>
    </source>
</evidence>
<dbReference type="PANTHER" id="PTHR42884:SF14">
    <property type="entry name" value="NEUROENDOCRINE CONVERTASE 1"/>
    <property type="match status" value="1"/>
</dbReference>
<feature type="region of interest" description="Disordered" evidence="15">
    <location>
        <begin position="882"/>
        <end position="1051"/>
    </location>
</feature>
<evidence type="ECO:0000256" key="2">
    <source>
        <dbReference type="ARBA" id="ARBA00005325"/>
    </source>
</evidence>
<dbReference type="AlphaFoldDB" id="A0A4U7KX02"/>
<dbReference type="PANTHER" id="PTHR42884">
    <property type="entry name" value="PROPROTEIN CONVERTASE SUBTILISIN/KEXIN-RELATED"/>
    <property type="match status" value="1"/>
</dbReference>
<keyword evidence="9 16" id="KW-1133">Transmembrane helix</keyword>
<feature type="active site" description="Charge relay system" evidence="13 14">
    <location>
        <position position="347"/>
    </location>
</feature>
<feature type="domain" description="P/Homo B" evidence="18">
    <location>
        <begin position="598"/>
        <end position="734"/>
    </location>
</feature>
<reference evidence="19 20" key="1">
    <citation type="submission" date="2019-05" db="EMBL/GenBank/DDBJ databases">
        <title>Sporisorium graminicola CBS 10092 draft sequencing and annotation.</title>
        <authorList>
            <person name="Solano-Gonzalez S."/>
            <person name="Caddick M.X."/>
            <person name="Darby A."/>
        </authorList>
    </citation>
    <scope>NUCLEOTIDE SEQUENCE [LARGE SCALE GENOMIC DNA]</scope>
    <source>
        <strain evidence="19 20">CBS 10092</strain>
    </source>
</reference>
<keyword evidence="5 17" id="KW-0732">Signal</keyword>
<dbReference type="InterPro" id="IPR002884">
    <property type="entry name" value="P_dom"/>
</dbReference>
<dbReference type="FunFam" id="3.40.50.200:FF:000005">
    <property type="entry name" value="Proprotein convertase subtilisin/kexin type 7"/>
    <property type="match status" value="1"/>
</dbReference>
<evidence type="ECO:0000256" key="6">
    <source>
        <dbReference type="ARBA" id="ARBA00022801"/>
    </source>
</evidence>
<dbReference type="Gene3D" id="3.40.50.200">
    <property type="entry name" value="Peptidase S8/S53 domain"/>
    <property type="match status" value="1"/>
</dbReference>
<evidence type="ECO:0000256" key="14">
    <source>
        <dbReference type="PROSITE-ProRule" id="PRU01240"/>
    </source>
</evidence>
<dbReference type="Proteomes" id="UP000306050">
    <property type="component" value="Chromosome SGRAM_12"/>
</dbReference>
<dbReference type="InterPro" id="IPR000209">
    <property type="entry name" value="Peptidase_S8/S53_dom"/>
</dbReference>
<keyword evidence="8" id="KW-0106">Calcium</keyword>
<sequence>MKAVKLSSSLSLLLAGILAVSAAQPQTSGDASLAARSCSGEGGATPHFSQHHKRAAHHPWSHQKRTVPLPAPRSYDTHHYYVVEVHAHAGQEVDPRHVAESLGAEFVEQAGELRNHWLVRSQKPMPQLAETLAKRSNADASSSAAPSSASVARPDVPEHQDPVLQRWSHIRRSARDPGFTTTHSLSKRQHAAALSIKAVERQQVRLRHKRNVLYDPAQMPHLYPERRDPLPAPDAWPFHHVRSADPSPRPPIIPTAKTAEMMSTFNIRDPIFTDQWHLANDRKIGNDLNVTAVWNQGILGKDIKVCLIDDGLDMHSPDLKDNFYAPGSYDFNSHTDLPEPRESDDQHGTRCAGEIAAVKNDVCGVGVAYEAKVSGVRILSGPISDVDEAASLNYAYQENDIYSCSWGPPDDGRSMDAPKGLIAKAMLNGVQNGRDGKGNIFVFAGGNGGASDDQCNFDGYTNSIYSMTIAAVDREGQHPWYSEMCSAIIATSWSSGSGDHIHTTDVAWNGVNRCTGSHGGTSAAAPLAAGVVALGLSVRPELTWRDVQHIAVRSAVKFNPEDPDWQQTQAGRHFNHKYGYGLIDAYQFVEEAKRHQLVNPQAWYESPNITLPATETLITESGTESTHTITEEHLKGANLASVEHVTVRVWITHQRRGDVNVELISPHGTKSALARSRRYDDATTGFLGWSFMTLKHWDESPIGEWKLRVFDPAHPNKVGNIYAWSMSLWGASIDPSKAVAWNFPEDSVEYHEKLPSAPETTIIKLPPSYTSSAQLKKPTDHLPSDHGSAEGESHVDFTNHNGSVPISVQPEADTGYIQGLKKNSTWVVVAGGLVVIFAGSLAAFFVMRKRKMGRGLGGGGGGGGRGDGGGYESLANDEEVAMGELDDEGRRSSRRGHGEKSRRTKELYDAFAEGSDDDEDGDDNGEPSGRREGRGLLGRVGRGLGADEPYRDDLDDDEVDGDHRFALHDDEAEDDDEANTTSVSATAPGKGEASEKATAATGAIVDLGDDDDEGEEADRRSGGSGTGSAGDGSWQDAAEGRDLLAGLGQPK</sequence>
<dbReference type="InterPro" id="IPR023828">
    <property type="entry name" value="Peptidase_S8_Ser-AS"/>
</dbReference>
<evidence type="ECO:0000256" key="8">
    <source>
        <dbReference type="ARBA" id="ARBA00022837"/>
    </source>
</evidence>
<dbReference type="Pfam" id="PF00082">
    <property type="entry name" value="Peptidase_S8"/>
    <property type="match status" value="1"/>
</dbReference>
<dbReference type="RefSeq" id="XP_029741289.1">
    <property type="nucleotide sequence ID" value="XM_029882434.1"/>
</dbReference>
<comment type="caution">
    <text evidence="19">The sequence shown here is derived from an EMBL/GenBank/DDBJ whole genome shotgun (WGS) entry which is preliminary data.</text>
</comment>
<dbReference type="GO" id="GO:0005802">
    <property type="term" value="C:trans-Golgi network"/>
    <property type="evidence" value="ECO:0007669"/>
    <property type="project" value="TreeGrafter"/>
</dbReference>
<dbReference type="SUPFAM" id="SSF52743">
    <property type="entry name" value="Subtilisin-like"/>
    <property type="match status" value="1"/>
</dbReference>
<dbReference type="GeneID" id="40724730"/>
<evidence type="ECO:0000256" key="17">
    <source>
        <dbReference type="SAM" id="SignalP"/>
    </source>
</evidence>
<dbReference type="InterPro" id="IPR036852">
    <property type="entry name" value="Peptidase_S8/S53_dom_sf"/>
</dbReference>
<feature type="chain" id="PRO_5020621651" description="P/Homo B domain-containing protein" evidence="17">
    <location>
        <begin position="23"/>
        <end position="1051"/>
    </location>
</feature>
<evidence type="ECO:0000256" key="1">
    <source>
        <dbReference type="ARBA" id="ARBA00004370"/>
    </source>
</evidence>
<dbReference type="PRINTS" id="PR00723">
    <property type="entry name" value="SUBTILISIN"/>
</dbReference>
<evidence type="ECO:0000256" key="13">
    <source>
        <dbReference type="PIRSR" id="PIRSR615500-1"/>
    </source>
</evidence>
<feature type="compositionally biased region" description="Gly residues" evidence="15">
    <location>
        <begin position="854"/>
        <end position="871"/>
    </location>
</feature>
<dbReference type="PROSITE" id="PS51892">
    <property type="entry name" value="SUBTILASE"/>
    <property type="match status" value="1"/>
</dbReference>
<keyword evidence="10 16" id="KW-0472">Membrane</keyword>
<name>A0A4U7KX02_9BASI</name>
<keyword evidence="12" id="KW-0325">Glycoprotein</keyword>
<evidence type="ECO:0000256" key="16">
    <source>
        <dbReference type="SAM" id="Phobius"/>
    </source>
</evidence>
<evidence type="ECO:0000256" key="15">
    <source>
        <dbReference type="SAM" id="MobiDB-lite"/>
    </source>
</evidence>
<dbReference type="InterPro" id="IPR023827">
    <property type="entry name" value="Peptidase_S8_Asp-AS"/>
</dbReference>
<dbReference type="InterPro" id="IPR015500">
    <property type="entry name" value="Peptidase_S8_subtilisin-rel"/>
</dbReference>
<evidence type="ECO:0000256" key="4">
    <source>
        <dbReference type="ARBA" id="ARBA00022692"/>
    </source>
</evidence>
<evidence type="ECO:0000256" key="7">
    <source>
        <dbReference type="ARBA" id="ARBA00022825"/>
    </source>
</evidence>
<dbReference type="GO" id="GO:0000139">
    <property type="term" value="C:Golgi membrane"/>
    <property type="evidence" value="ECO:0007669"/>
    <property type="project" value="TreeGrafter"/>
</dbReference>
<evidence type="ECO:0000259" key="18">
    <source>
        <dbReference type="PROSITE" id="PS51829"/>
    </source>
</evidence>
<evidence type="ECO:0000256" key="12">
    <source>
        <dbReference type="ARBA" id="ARBA00023180"/>
    </source>
</evidence>
<organism evidence="19 20">
    <name type="scientific">Sporisorium graminicola</name>
    <dbReference type="NCBI Taxonomy" id="280036"/>
    <lineage>
        <taxon>Eukaryota</taxon>
        <taxon>Fungi</taxon>
        <taxon>Dikarya</taxon>
        <taxon>Basidiomycota</taxon>
        <taxon>Ustilaginomycotina</taxon>
        <taxon>Ustilaginomycetes</taxon>
        <taxon>Ustilaginales</taxon>
        <taxon>Ustilaginaceae</taxon>
        <taxon>Sporisorium</taxon>
    </lineage>
</organism>
<dbReference type="GO" id="GO:0004252">
    <property type="term" value="F:serine-type endopeptidase activity"/>
    <property type="evidence" value="ECO:0007669"/>
    <property type="project" value="UniProtKB-UniRule"/>
</dbReference>
<dbReference type="SUPFAM" id="SSF49785">
    <property type="entry name" value="Galactose-binding domain-like"/>
    <property type="match status" value="1"/>
</dbReference>
<dbReference type="PROSITE" id="PS00138">
    <property type="entry name" value="SUBTILASE_SER"/>
    <property type="match status" value="1"/>
</dbReference>
<dbReference type="PROSITE" id="PS00136">
    <property type="entry name" value="SUBTILASE_ASP"/>
    <property type="match status" value="1"/>
</dbReference>
<feature type="compositionally biased region" description="Acidic residues" evidence="15">
    <location>
        <begin position="914"/>
        <end position="925"/>
    </location>
</feature>
<feature type="compositionally biased region" description="Basic and acidic residues" evidence="15">
    <location>
        <begin position="777"/>
        <end position="797"/>
    </location>
</feature>
<dbReference type="KEGG" id="sgra:EX895_001835"/>
<accession>A0A4U7KX02</accession>
<dbReference type="GO" id="GO:0016485">
    <property type="term" value="P:protein processing"/>
    <property type="evidence" value="ECO:0007669"/>
    <property type="project" value="TreeGrafter"/>
</dbReference>
<feature type="region of interest" description="Disordered" evidence="15">
    <location>
        <begin position="132"/>
        <end position="160"/>
    </location>
</feature>
<proteinExistence type="inferred from homology"/>
<evidence type="ECO:0000256" key="3">
    <source>
        <dbReference type="ARBA" id="ARBA00022670"/>
    </source>
</evidence>
<keyword evidence="3 14" id="KW-0645">Protease</keyword>
<keyword evidence="6 14" id="KW-0378">Hydrolase</keyword>
<dbReference type="InterPro" id="IPR008979">
    <property type="entry name" value="Galactose-bd-like_sf"/>
</dbReference>
<feature type="compositionally biased region" description="Low complexity" evidence="15">
    <location>
        <begin position="138"/>
        <end position="152"/>
    </location>
</feature>